<comment type="caution">
    <text evidence="1">The sequence shown here is derived from an EMBL/GenBank/DDBJ whole genome shotgun (WGS) entry which is preliminary data.</text>
</comment>
<name>A0A1B7X2I8_APHFL</name>
<evidence type="ECO:0000313" key="2">
    <source>
        <dbReference type="Proteomes" id="UP000092093"/>
    </source>
</evidence>
<sequence length="146" mass="16805">MATTKKPGSLKPKKRITKYHQEILNTRKNAPKNQVYDMRYGENWGILSKKCKDSLNGKCCYPNCKNNAKEAHHAVYQNEKGAIAGREIIGEHIFPLCMRHHVMAHNGRNWTFGKMPPPKLDSCNTPNFIEKMKKGFKEKPKKINLP</sequence>
<protein>
    <submittedName>
        <fullName evidence="1">Uncharacterized protein</fullName>
    </submittedName>
</protein>
<dbReference type="EMBL" id="LJOW01000049">
    <property type="protein sequence ID" value="OBQ43578.1"/>
    <property type="molecule type" value="Genomic_DNA"/>
</dbReference>
<accession>A0A1B7X2I8</accession>
<organism evidence="1 2">
    <name type="scientific">Aphanizomenon flos-aquae WA102</name>
    <dbReference type="NCBI Taxonomy" id="1710896"/>
    <lineage>
        <taxon>Bacteria</taxon>
        <taxon>Bacillati</taxon>
        <taxon>Cyanobacteriota</taxon>
        <taxon>Cyanophyceae</taxon>
        <taxon>Nostocales</taxon>
        <taxon>Aphanizomenonaceae</taxon>
        <taxon>Aphanizomenon</taxon>
    </lineage>
</organism>
<dbReference type="AlphaFoldDB" id="A0A1B7X2I8"/>
<evidence type="ECO:0000313" key="1">
    <source>
        <dbReference type="EMBL" id="OBQ43578.1"/>
    </source>
</evidence>
<dbReference type="Proteomes" id="UP000092093">
    <property type="component" value="Unassembled WGS sequence"/>
</dbReference>
<gene>
    <name evidence="1" type="ORF">AN484_11600</name>
</gene>
<proteinExistence type="predicted"/>
<reference evidence="1 2" key="1">
    <citation type="submission" date="2015-09" db="EMBL/GenBank/DDBJ databases">
        <title>Aphanizomenon flos-aquae WA102.</title>
        <authorList>
            <person name="Driscoll C."/>
        </authorList>
    </citation>
    <scope>NUCLEOTIDE SEQUENCE [LARGE SCALE GENOMIC DNA]</scope>
    <source>
        <strain evidence="1">WA102</strain>
    </source>
</reference>